<feature type="domain" description="Alpha/beta hydrolase fold-5" evidence="1">
    <location>
        <begin position="62"/>
        <end position="224"/>
    </location>
</feature>
<dbReference type="InterPro" id="IPR029059">
    <property type="entry name" value="AB_hydrolase_5"/>
</dbReference>
<dbReference type="RefSeq" id="WP_125586082.1">
    <property type="nucleotide sequence ID" value="NZ_JBHTMO010000022.1"/>
</dbReference>
<keyword evidence="2" id="KW-0378">Hydrolase</keyword>
<dbReference type="SUPFAM" id="SSF53474">
    <property type="entry name" value="alpha/beta-Hydrolases"/>
    <property type="match status" value="1"/>
</dbReference>
<dbReference type="Proteomes" id="UP001597249">
    <property type="component" value="Unassembled WGS sequence"/>
</dbReference>
<keyword evidence="3" id="KW-1185">Reference proteome</keyword>
<protein>
    <submittedName>
        <fullName evidence="2">Alpha/beta hydrolase</fullName>
    </submittedName>
</protein>
<dbReference type="EMBL" id="JBHTMO010000022">
    <property type="protein sequence ID" value="MFD1393355.1"/>
    <property type="molecule type" value="Genomic_DNA"/>
</dbReference>
<sequence>MKRRTKIWLGLLVGLLVLLAAGWGALQANTHQPTPAAVRASRAAVRTDYGLAFKAKRPAGASVIFYPGALVAPASYSIWAKQLAEAGTTVYIVQFPLNLAVLSGNKADQVLRATKGPVVIGGHSLGGVMAARYAKAHRTKRLAGVFFLASYADTKGRLTKRGVPVLAAVADHDRVLNWSAYRKAKANLPAQAQFVTLSGNHAGFGSYGKQAGDGTSPVTNAAQQRAVAKTLHRWLTTRVGKAARIAGQARH</sequence>
<comment type="caution">
    <text evidence="2">The sequence shown here is derived from an EMBL/GenBank/DDBJ whole genome shotgun (WGS) entry which is preliminary data.</text>
</comment>
<evidence type="ECO:0000259" key="1">
    <source>
        <dbReference type="Pfam" id="PF12695"/>
    </source>
</evidence>
<name>A0ABW4BAR1_9LACO</name>
<dbReference type="GO" id="GO:0016787">
    <property type="term" value="F:hydrolase activity"/>
    <property type="evidence" value="ECO:0007669"/>
    <property type="project" value="UniProtKB-KW"/>
</dbReference>
<organism evidence="2 3">
    <name type="scientific">Lacticaseibacillus jixianensis</name>
    <dbReference type="NCBI Taxonomy" id="2486012"/>
    <lineage>
        <taxon>Bacteria</taxon>
        <taxon>Bacillati</taxon>
        <taxon>Bacillota</taxon>
        <taxon>Bacilli</taxon>
        <taxon>Lactobacillales</taxon>
        <taxon>Lactobacillaceae</taxon>
        <taxon>Lacticaseibacillus</taxon>
    </lineage>
</organism>
<gene>
    <name evidence="2" type="ORF">ACFQ3L_07185</name>
</gene>
<evidence type="ECO:0000313" key="3">
    <source>
        <dbReference type="Proteomes" id="UP001597249"/>
    </source>
</evidence>
<dbReference type="Pfam" id="PF12695">
    <property type="entry name" value="Abhydrolase_5"/>
    <property type="match status" value="1"/>
</dbReference>
<reference evidence="3" key="1">
    <citation type="journal article" date="2019" name="Int. J. Syst. Evol. Microbiol.">
        <title>The Global Catalogue of Microorganisms (GCM) 10K type strain sequencing project: providing services to taxonomists for standard genome sequencing and annotation.</title>
        <authorList>
            <consortium name="The Broad Institute Genomics Platform"/>
            <consortium name="The Broad Institute Genome Sequencing Center for Infectious Disease"/>
            <person name="Wu L."/>
            <person name="Ma J."/>
        </authorList>
    </citation>
    <scope>NUCLEOTIDE SEQUENCE [LARGE SCALE GENOMIC DNA]</scope>
    <source>
        <strain evidence="3">CCM 8911</strain>
    </source>
</reference>
<dbReference type="InterPro" id="IPR029058">
    <property type="entry name" value="AB_hydrolase_fold"/>
</dbReference>
<proteinExistence type="predicted"/>
<dbReference type="Gene3D" id="3.40.50.1820">
    <property type="entry name" value="alpha/beta hydrolase"/>
    <property type="match status" value="1"/>
</dbReference>
<evidence type="ECO:0000313" key="2">
    <source>
        <dbReference type="EMBL" id="MFD1393355.1"/>
    </source>
</evidence>
<accession>A0ABW4BAR1</accession>